<dbReference type="RefSeq" id="WP_230527613.1">
    <property type="nucleotide sequence ID" value="NZ_JAJGAK010000003.1"/>
</dbReference>
<name>A0ABS8JK32_9GAMM</name>
<reference evidence="2" key="1">
    <citation type="submission" date="2021-10" db="EMBL/GenBank/DDBJ databases">
        <authorList>
            <person name="Lyu M."/>
            <person name="Wang X."/>
            <person name="Meng X."/>
            <person name="Xu K."/>
        </authorList>
    </citation>
    <scope>NUCLEOTIDE SEQUENCE</scope>
    <source>
        <strain evidence="2">A6</strain>
    </source>
</reference>
<keyword evidence="3" id="KW-1185">Reference proteome</keyword>
<dbReference type="InterPro" id="IPR014729">
    <property type="entry name" value="Rossmann-like_a/b/a_fold"/>
</dbReference>
<dbReference type="Gene3D" id="3.40.50.620">
    <property type="entry name" value="HUPs"/>
    <property type="match status" value="1"/>
</dbReference>
<comment type="caution">
    <text evidence="2">The sequence shown here is derived from an EMBL/GenBank/DDBJ whole genome shotgun (WGS) entry which is preliminary data.</text>
</comment>
<dbReference type="SUPFAM" id="SSF52402">
    <property type="entry name" value="Adenine nucleotide alpha hydrolases-like"/>
    <property type="match status" value="1"/>
</dbReference>
<proteinExistence type="predicted"/>
<dbReference type="Proteomes" id="UP001165293">
    <property type="component" value="Unassembled WGS sequence"/>
</dbReference>
<organism evidence="2 3">
    <name type="scientific">Noviluteimonas lactosilytica</name>
    <dbReference type="NCBI Taxonomy" id="2888523"/>
    <lineage>
        <taxon>Bacteria</taxon>
        <taxon>Pseudomonadati</taxon>
        <taxon>Pseudomonadota</taxon>
        <taxon>Gammaproteobacteria</taxon>
        <taxon>Lysobacterales</taxon>
        <taxon>Lysobacteraceae</taxon>
        <taxon>Noviluteimonas</taxon>
    </lineage>
</organism>
<evidence type="ECO:0000256" key="1">
    <source>
        <dbReference type="ARBA" id="ARBA00022785"/>
    </source>
</evidence>
<evidence type="ECO:0000313" key="2">
    <source>
        <dbReference type="EMBL" id="MCC8363808.1"/>
    </source>
</evidence>
<sequence length="261" mass="30088">MLDAKPVELLWTGGFDSTFRLLTLLLDHRLPVQPSYLYDARRASAPIEVATMDRIRAALLQAYPDARELLLPTRIDSVPAHDPDDDVQHAFETILRDHRIGDQYAFLARWCRERGLREVELSCEWGPRGTPHALEPFMTPAASQHGLPTFRLHRDAPEAFQLVFGMYTFPLMRMTKLEEAQIATRHGWNALLAETWFCHRPTRKQRPCGFCNPCQYALEEGFGARIPRSRRALSHLFNATLMPLRGRARQVLRRLRRHALG</sequence>
<dbReference type="EMBL" id="JAJGAK010000003">
    <property type="protein sequence ID" value="MCC8363808.1"/>
    <property type="molecule type" value="Genomic_DNA"/>
</dbReference>
<dbReference type="Pfam" id="PF06508">
    <property type="entry name" value="QueC"/>
    <property type="match status" value="1"/>
</dbReference>
<protein>
    <submittedName>
        <fullName evidence="2">7-cyano-7-deazaguanine synthase</fullName>
    </submittedName>
</protein>
<keyword evidence="1" id="KW-0671">Queuosine biosynthesis</keyword>
<accession>A0ABS8JK32</accession>
<gene>
    <name evidence="2" type="ORF">LK996_12065</name>
</gene>
<evidence type="ECO:0000313" key="3">
    <source>
        <dbReference type="Proteomes" id="UP001165293"/>
    </source>
</evidence>
<dbReference type="InterPro" id="IPR018317">
    <property type="entry name" value="QueC"/>
</dbReference>